<reference evidence="2 3" key="1">
    <citation type="submission" date="2019-09" db="EMBL/GenBank/DDBJ databases">
        <authorList>
            <person name="Chandra G."/>
            <person name="Truman W A."/>
        </authorList>
    </citation>
    <scope>NUCLEOTIDE SEQUENCE [LARGE SCALE GENOMIC DNA]</scope>
    <source>
        <strain evidence="2">PS847</strain>
    </source>
</reference>
<evidence type="ECO:0000313" key="2">
    <source>
        <dbReference type="EMBL" id="VVO64415.1"/>
    </source>
</evidence>
<name>A0A5E7HK97_PSEFL</name>
<organism evidence="2 3">
    <name type="scientific">Pseudomonas fluorescens</name>
    <dbReference type="NCBI Taxonomy" id="294"/>
    <lineage>
        <taxon>Bacteria</taxon>
        <taxon>Pseudomonadati</taxon>
        <taxon>Pseudomonadota</taxon>
        <taxon>Gammaproteobacteria</taxon>
        <taxon>Pseudomonadales</taxon>
        <taxon>Pseudomonadaceae</taxon>
        <taxon>Pseudomonas</taxon>
    </lineage>
</organism>
<dbReference type="EMBL" id="CABVIC010000001">
    <property type="protein sequence ID" value="VVO64415.1"/>
    <property type="molecule type" value="Genomic_DNA"/>
</dbReference>
<dbReference type="SMART" id="SM00507">
    <property type="entry name" value="HNHc"/>
    <property type="match status" value="1"/>
</dbReference>
<dbReference type="AlphaFoldDB" id="A0A5E7HK97"/>
<dbReference type="InterPro" id="IPR003615">
    <property type="entry name" value="HNH_nuc"/>
</dbReference>
<dbReference type="InterPro" id="IPR002711">
    <property type="entry name" value="HNH"/>
</dbReference>
<dbReference type="Pfam" id="PF01844">
    <property type="entry name" value="HNH"/>
    <property type="match status" value="1"/>
</dbReference>
<dbReference type="CDD" id="cd00085">
    <property type="entry name" value="HNHc"/>
    <property type="match status" value="1"/>
</dbReference>
<gene>
    <name evidence="2" type="ORF">PS847_00973</name>
</gene>
<proteinExistence type="predicted"/>
<dbReference type="GO" id="GO:0003676">
    <property type="term" value="F:nucleic acid binding"/>
    <property type="evidence" value="ECO:0007669"/>
    <property type="project" value="InterPro"/>
</dbReference>
<dbReference type="RefSeq" id="WP_150635312.1">
    <property type="nucleotide sequence ID" value="NZ_CABVIC010000001.1"/>
</dbReference>
<sequence length="274" mass="30959">MTIPYYPNRKAFIESLGATCKNWTWSWSFVNHLERKVIFGAWDIHVDGDRTLILCEGWEIKKGRRNNGYAQSVEHLRLVAEQGYELYTFKITHSDELQDEDGVGPAKIKDFERFITRKWLLQQEGRWYACEEVPIPVIPEEVSHPELYLEGALREVKVNAYERNAQAREACIRHHKAVCAACKFDFGSVYGEIAKGLIHVHHIVPLSTIGAEYKLDPITDLIPLCPNCHAVVHRGVEVLSIDKLKECLAAANGGMPELLAPSNTPPSPTPAKGF</sequence>
<dbReference type="GO" id="GO:0004519">
    <property type="term" value="F:endonuclease activity"/>
    <property type="evidence" value="ECO:0007669"/>
    <property type="project" value="InterPro"/>
</dbReference>
<evidence type="ECO:0000259" key="1">
    <source>
        <dbReference type="SMART" id="SM00507"/>
    </source>
</evidence>
<accession>A0A5E7HK97</accession>
<dbReference type="Proteomes" id="UP000326067">
    <property type="component" value="Unassembled WGS sequence"/>
</dbReference>
<evidence type="ECO:0000313" key="3">
    <source>
        <dbReference type="Proteomes" id="UP000326067"/>
    </source>
</evidence>
<feature type="domain" description="HNH nuclease" evidence="1">
    <location>
        <begin position="166"/>
        <end position="230"/>
    </location>
</feature>
<dbReference type="GO" id="GO:0008270">
    <property type="term" value="F:zinc ion binding"/>
    <property type="evidence" value="ECO:0007669"/>
    <property type="project" value="InterPro"/>
</dbReference>
<dbReference type="Gene3D" id="1.10.30.50">
    <property type="match status" value="1"/>
</dbReference>
<protein>
    <recommendedName>
        <fullName evidence="1">HNH nuclease domain-containing protein</fullName>
    </recommendedName>
</protein>